<evidence type="ECO:0000256" key="2">
    <source>
        <dbReference type="ARBA" id="ARBA00022679"/>
    </source>
</evidence>
<accession>A0A1S2N9K6</accession>
<dbReference type="GO" id="GO:0009244">
    <property type="term" value="P:lipopolysaccharide core region biosynthetic process"/>
    <property type="evidence" value="ECO:0007669"/>
    <property type="project" value="TreeGrafter"/>
</dbReference>
<evidence type="ECO:0000256" key="1">
    <source>
        <dbReference type="ARBA" id="ARBA00022676"/>
    </source>
</evidence>
<dbReference type="InterPro" id="IPR051199">
    <property type="entry name" value="LPS_LOS_Heptosyltrfase"/>
</dbReference>
<proteinExistence type="predicted"/>
<dbReference type="EMBL" id="JRYB01000001">
    <property type="protein sequence ID" value="OIJ41012.1"/>
    <property type="molecule type" value="Genomic_DNA"/>
</dbReference>
<dbReference type="AlphaFoldDB" id="A0A1S2N9K6"/>
<dbReference type="Pfam" id="PF01075">
    <property type="entry name" value="Glyco_transf_9"/>
    <property type="match status" value="1"/>
</dbReference>
<sequence>MHHKSLIDTLIAQNATLSGRVSQLESENSSLRIQHAGFERYFSEHRRDLYRRHRTALYGIAGEPAAGNMGDILTRREAFLRLVSDIPGCESLLALHPHNGMGCHYRVLLLSAGGMGDCLILTYLAALVRAYLPVDYLAVGFESKQVKDIFADTALADAVISLNHDTRDALFSVATAIDIFDIVIDVRYAAVAFFPPQSRVPLEYQLTVRSFSEPWFKYNLFDWPHLNHHFANAAMEAKLTAYSLFPHSLALGNVRMSPVMDIEPSYSIAINELLAFKKPIVCLGIGSDAKMASDKGLSTKTIPLETVNATVEELNKLGYLTVQLGMSHEPMIGSVAVDLRGRLAIRESAAILKLAVCFVGVEGGLVHMAKAVGTPSVVSFGPTPAAFFGYDENVNISTNTCTPCWWTTREWMTRCISQTEQHGCMKQVSPADLVAGVRILHSRQTRKLELAIVAINQLSPDAAPSDGLPDMGTIYPDIPGSSVPHTLVSSYVDYRGDSGTLVLKRNNVPHALSIKRHTFIDGSDLHKLALQVTNLPNILDAEGAGTIVVGKLDAQKLNALSSGDIETAFQEIICAFTAKGRPFKALKPKKLSSDANYYVTIRWAAE</sequence>
<dbReference type="InterPro" id="IPR002201">
    <property type="entry name" value="Glyco_trans_9"/>
</dbReference>
<evidence type="ECO:0000313" key="4">
    <source>
        <dbReference type="Proteomes" id="UP000180246"/>
    </source>
</evidence>
<dbReference type="GO" id="GO:0008713">
    <property type="term" value="F:ADP-heptose-lipopolysaccharide heptosyltransferase activity"/>
    <property type="evidence" value="ECO:0007669"/>
    <property type="project" value="TreeGrafter"/>
</dbReference>
<name>A0A1S2N9K6_9BURK</name>
<dbReference type="SUPFAM" id="SSF53756">
    <property type="entry name" value="UDP-Glycosyltransferase/glycogen phosphorylase"/>
    <property type="match status" value="1"/>
</dbReference>
<keyword evidence="1" id="KW-0328">Glycosyltransferase</keyword>
<evidence type="ECO:0000313" key="3">
    <source>
        <dbReference type="EMBL" id="OIJ41012.1"/>
    </source>
</evidence>
<dbReference type="GO" id="GO:0005829">
    <property type="term" value="C:cytosol"/>
    <property type="evidence" value="ECO:0007669"/>
    <property type="project" value="TreeGrafter"/>
</dbReference>
<organism evidence="3 4">
    <name type="scientific">Massilia timonae</name>
    <dbReference type="NCBI Taxonomy" id="47229"/>
    <lineage>
        <taxon>Bacteria</taxon>
        <taxon>Pseudomonadati</taxon>
        <taxon>Pseudomonadota</taxon>
        <taxon>Betaproteobacteria</taxon>
        <taxon>Burkholderiales</taxon>
        <taxon>Oxalobacteraceae</taxon>
        <taxon>Telluria group</taxon>
        <taxon>Massilia</taxon>
    </lineage>
</organism>
<dbReference type="Proteomes" id="UP000180246">
    <property type="component" value="Unassembled WGS sequence"/>
</dbReference>
<protein>
    <submittedName>
        <fullName evidence="3">Glycosyltransferase 9 family protein</fullName>
    </submittedName>
</protein>
<dbReference type="PANTHER" id="PTHR30160">
    <property type="entry name" value="TETRAACYLDISACCHARIDE 4'-KINASE-RELATED"/>
    <property type="match status" value="1"/>
</dbReference>
<keyword evidence="2 3" id="KW-0808">Transferase</keyword>
<comment type="caution">
    <text evidence="3">The sequence shown here is derived from an EMBL/GenBank/DDBJ whole genome shotgun (WGS) entry which is preliminary data.</text>
</comment>
<dbReference type="PANTHER" id="PTHR30160:SF1">
    <property type="entry name" value="LIPOPOLYSACCHARIDE 1,2-N-ACETYLGLUCOSAMINETRANSFERASE-RELATED"/>
    <property type="match status" value="1"/>
</dbReference>
<gene>
    <name evidence="3" type="ORF">LO55_2462</name>
</gene>
<dbReference type="Gene3D" id="3.40.50.2000">
    <property type="entry name" value="Glycogen Phosphorylase B"/>
    <property type="match status" value="1"/>
</dbReference>
<reference evidence="3 4" key="1">
    <citation type="submission" date="2014-10" db="EMBL/GenBank/DDBJ databases">
        <authorList>
            <person name="Seo M.-J."/>
            <person name="Seok Y.J."/>
            <person name="Cha I.-T."/>
        </authorList>
    </citation>
    <scope>NUCLEOTIDE SEQUENCE [LARGE SCALE GENOMIC DNA]</scope>
    <source>
        <strain evidence="3 4">NEU</strain>
    </source>
</reference>